<evidence type="ECO:0000313" key="3">
    <source>
        <dbReference type="Proteomes" id="UP001138500"/>
    </source>
</evidence>
<feature type="region of interest" description="Disordered" evidence="1">
    <location>
        <begin position="201"/>
        <end position="221"/>
    </location>
</feature>
<sequence>MASSDRPRDHSPRPNARAQILRHNLDNTLPSRSSTSHNAENGSPAQVSQPGLQQDPTRLQEAPQASTESSRSPMHILPAMSVRVSPLQVPGQNTQTMDGPPFHSNQPIYQWLKRALACMVRVSYMAVLHLHIKQHQIWPISFPRVRCPSYTSSIPDDILIKTPRPPGQYLGQYLLKRGVPTQNQYQTLPQQEHRRHAGYSEFLRPPYPSTQSGPGHSRHDVAMNQFGLGAIPLNQVQVPPSPGGSSRPAAQEDRAHQQQPRTQSPFAHVLYGPFPLGWTDEDTERVLRQMEAEAESDMEQDVPGAERARSEWNRRNQQRTDAINQIERTTLGARNRAFVRARQHEIQSIARHDGIDRGERSSEPAVVGSMLRDQQAYDKLQFRVSAKALVGDPEPPKTPRHRRASGWDPDDDPFGIRQPPFDLSGLDHETELNCLTPPEKSIDPSSWSENAETRRAVAAAREGELLFFFQRSRVSQLAIFGAEAEAEAEVEEVFGDFNYALAALTSPSRDHAAATGSPRPSYRGQGSTTRHPINLVDDEDEDAAASTPASGRLRPILNPPRPTADSGDSPADAGKKRKHVRLTEGT</sequence>
<dbReference type="Proteomes" id="UP001138500">
    <property type="component" value="Unassembled WGS sequence"/>
</dbReference>
<dbReference type="EMBL" id="RIBY02000002">
    <property type="protein sequence ID" value="KAH9845721.1"/>
    <property type="molecule type" value="Genomic_DNA"/>
</dbReference>
<dbReference type="OrthoDB" id="10518321at2759"/>
<comment type="caution">
    <text evidence="2">The sequence shown here is derived from an EMBL/GenBank/DDBJ whole genome shotgun (WGS) entry which is preliminary data.</text>
</comment>
<proteinExistence type="predicted"/>
<protein>
    <submittedName>
        <fullName evidence="2">Uncharacterized protein</fullName>
    </submittedName>
</protein>
<evidence type="ECO:0000256" key="1">
    <source>
        <dbReference type="SAM" id="MobiDB-lite"/>
    </source>
</evidence>
<feature type="region of interest" description="Disordered" evidence="1">
    <location>
        <begin position="293"/>
        <end position="317"/>
    </location>
</feature>
<feature type="compositionally biased region" description="Basic and acidic residues" evidence="1">
    <location>
        <begin position="304"/>
        <end position="314"/>
    </location>
</feature>
<reference evidence="2 3" key="2">
    <citation type="journal article" date="2021" name="Curr. Genet.">
        <title>Genetic response to nitrogen starvation in the aggressive Eucalyptus foliar pathogen Teratosphaeria destructans.</title>
        <authorList>
            <person name="Havenga M."/>
            <person name="Wingfield B.D."/>
            <person name="Wingfield M.J."/>
            <person name="Dreyer L.L."/>
            <person name="Roets F."/>
            <person name="Aylward J."/>
        </authorList>
    </citation>
    <scope>NUCLEOTIDE SEQUENCE [LARGE SCALE GENOMIC DNA]</scope>
    <source>
        <strain evidence="2">CMW44962</strain>
    </source>
</reference>
<gene>
    <name evidence="2" type="ORF">Tdes44962_MAKER01152</name>
</gene>
<feature type="region of interest" description="Disordered" evidence="1">
    <location>
        <begin position="507"/>
        <end position="586"/>
    </location>
</feature>
<feature type="compositionally biased region" description="Basic and acidic residues" evidence="1">
    <location>
        <begin position="1"/>
        <end position="12"/>
    </location>
</feature>
<feature type="region of interest" description="Disordered" evidence="1">
    <location>
        <begin position="1"/>
        <end position="74"/>
    </location>
</feature>
<feature type="region of interest" description="Disordered" evidence="1">
    <location>
        <begin position="390"/>
        <end position="413"/>
    </location>
</feature>
<feature type="compositionally biased region" description="Polar residues" evidence="1">
    <location>
        <begin position="26"/>
        <end position="72"/>
    </location>
</feature>
<accession>A0A9W7W7Z7</accession>
<reference evidence="2 3" key="1">
    <citation type="journal article" date="2018" name="IMA Fungus">
        <title>IMA Genome-F 10: Nine draft genome sequences of Claviceps purpurea s.lat., including C. arundinis, C. humidiphila, and C. cf. spartinae, pseudomolecules for the pitch canker pathogen Fusarium circinatum, draft genome of Davidsoniella eucalypti, Grosmannia galeiformis, Quambalaria eucalypti, and Teratosphaeria destructans.</title>
        <authorList>
            <person name="Wingfield B.D."/>
            <person name="Liu M."/>
            <person name="Nguyen H.D."/>
            <person name="Lane F.A."/>
            <person name="Morgan S.W."/>
            <person name="De Vos L."/>
            <person name="Wilken P.M."/>
            <person name="Duong T.A."/>
            <person name="Aylward J."/>
            <person name="Coetzee M.P."/>
            <person name="Dadej K."/>
            <person name="De Beer Z.W."/>
            <person name="Findlay W."/>
            <person name="Havenga M."/>
            <person name="Kolarik M."/>
            <person name="Menzies J.G."/>
            <person name="Naidoo K."/>
            <person name="Pochopski O."/>
            <person name="Shoukouhi P."/>
            <person name="Santana Q.C."/>
            <person name="Seifert K.A."/>
            <person name="Soal N."/>
            <person name="Steenkamp E.T."/>
            <person name="Tatham C.T."/>
            <person name="van der Nest M.A."/>
            <person name="Wingfield M.J."/>
        </authorList>
    </citation>
    <scope>NUCLEOTIDE SEQUENCE [LARGE SCALE GENOMIC DNA]</scope>
    <source>
        <strain evidence="2">CMW44962</strain>
    </source>
</reference>
<evidence type="ECO:0000313" key="2">
    <source>
        <dbReference type="EMBL" id="KAH9845721.1"/>
    </source>
</evidence>
<name>A0A9W7W7Z7_9PEZI</name>
<feature type="region of interest" description="Disordered" evidence="1">
    <location>
        <begin position="233"/>
        <end position="264"/>
    </location>
</feature>
<dbReference type="AlphaFoldDB" id="A0A9W7W7Z7"/>
<organism evidence="2 3">
    <name type="scientific">Teratosphaeria destructans</name>
    <dbReference type="NCBI Taxonomy" id="418781"/>
    <lineage>
        <taxon>Eukaryota</taxon>
        <taxon>Fungi</taxon>
        <taxon>Dikarya</taxon>
        <taxon>Ascomycota</taxon>
        <taxon>Pezizomycotina</taxon>
        <taxon>Dothideomycetes</taxon>
        <taxon>Dothideomycetidae</taxon>
        <taxon>Mycosphaerellales</taxon>
        <taxon>Teratosphaeriaceae</taxon>
        <taxon>Teratosphaeria</taxon>
    </lineage>
</organism>
<keyword evidence="3" id="KW-1185">Reference proteome</keyword>
<feature type="compositionally biased region" description="Low complexity" evidence="1">
    <location>
        <begin position="235"/>
        <end position="246"/>
    </location>
</feature>